<accession>A0A6D2K081</accession>
<comment type="caution">
    <text evidence="1">The sequence shown here is derived from an EMBL/GenBank/DDBJ whole genome shotgun (WGS) entry which is preliminary data.</text>
</comment>
<reference evidence="1" key="1">
    <citation type="submission" date="2020-01" db="EMBL/GenBank/DDBJ databases">
        <authorList>
            <person name="Mishra B."/>
        </authorList>
    </citation>
    <scope>NUCLEOTIDE SEQUENCE [LARGE SCALE GENOMIC DNA]</scope>
</reference>
<gene>
    <name evidence="1" type="ORF">MERR_LOCUS37092</name>
</gene>
<keyword evidence="2" id="KW-1185">Reference proteome</keyword>
<dbReference type="AlphaFoldDB" id="A0A6D2K081"/>
<proteinExistence type="predicted"/>
<evidence type="ECO:0000313" key="2">
    <source>
        <dbReference type="Proteomes" id="UP000467841"/>
    </source>
</evidence>
<dbReference type="EMBL" id="CACVBM020001429">
    <property type="protein sequence ID" value="CAA7049857.1"/>
    <property type="molecule type" value="Genomic_DNA"/>
</dbReference>
<dbReference type="Proteomes" id="UP000467841">
    <property type="component" value="Unassembled WGS sequence"/>
</dbReference>
<evidence type="ECO:0000313" key="1">
    <source>
        <dbReference type="EMBL" id="CAA7049857.1"/>
    </source>
</evidence>
<organism evidence="1 2">
    <name type="scientific">Microthlaspi erraticum</name>
    <dbReference type="NCBI Taxonomy" id="1685480"/>
    <lineage>
        <taxon>Eukaryota</taxon>
        <taxon>Viridiplantae</taxon>
        <taxon>Streptophyta</taxon>
        <taxon>Embryophyta</taxon>
        <taxon>Tracheophyta</taxon>
        <taxon>Spermatophyta</taxon>
        <taxon>Magnoliopsida</taxon>
        <taxon>eudicotyledons</taxon>
        <taxon>Gunneridae</taxon>
        <taxon>Pentapetalae</taxon>
        <taxon>rosids</taxon>
        <taxon>malvids</taxon>
        <taxon>Brassicales</taxon>
        <taxon>Brassicaceae</taxon>
        <taxon>Coluteocarpeae</taxon>
        <taxon>Microthlaspi</taxon>
    </lineage>
</organism>
<sequence>MPDRCRLVWILEIRVDARQQHVWRLTNHNTGGALSIMGKMFSFDLIKICSTWFHDYRPFQLLHLMVVSKNGMCDGEGGKPPFTPVNLVKKYCERWPLLWRRHHLHHIRAIRLETR</sequence>
<name>A0A6D2K081_9BRAS</name>
<protein>
    <submittedName>
        <fullName evidence="1">Uncharacterized protein</fullName>
    </submittedName>
</protein>